<reference evidence="2" key="1">
    <citation type="submission" date="2020-05" db="UniProtKB">
        <authorList>
            <consortium name="EnsemblMetazoa"/>
        </authorList>
    </citation>
    <scope>IDENTIFICATION</scope>
    <source>
        <strain evidence="2">TTRI</strain>
    </source>
</reference>
<dbReference type="PANTHER" id="PTHR46599:SF6">
    <property type="entry name" value="DUAL SPECIFICITY PHOSPHATASE 26"/>
    <property type="match status" value="1"/>
</dbReference>
<dbReference type="AlphaFoldDB" id="A0A1A9V3R1"/>
<sequence length="127" mass="14452">MSNCSLLPLDADLFNKPDKFGIEFWLASYVRSEYLVNGFPYLGKDETRASNVPLSEFVVTKLAEPYLDCGRNITADDFFTSTSLTKKLFAKKTTLVGTIRANRKVLPKEDKMTQFATKLYKNLRIIP</sequence>
<proteinExistence type="predicted"/>
<name>A0A1A9V3R1_GLOAU</name>
<protein>
    <submittedName>
        <fullName evidence="2">DDE_Tnp_1_7 domain-containing protein</fullName>
    </submittedName>
</protein>
<feature type="domain" description="PiggyBac transposable element-derived protein" evidence="1">
    <location>
        <begin position="12"/>
        <end position="114"/>
    </location>
</feature>
<evidence type="ECO:0000313" key="2">
    <source>
        <dbReference type="EnsemblMetazoa" id="GAUT024813-PA"/>
    </source>
</evidence>
<organism evidence="2 3">
    <name type="scientific">Glossina austeni</name>
    <name type="common">Savannah tsetse fly</name>
    <dbReference type="NCBI Taxonomy" id="7395"/>
    <lineage>
        <taxon>Eukaryota</taxon>
        <taxon>Metazoa</taxon>
        <taxon>Ecdysozoa</taxon>
        <taxon>Arthropoda</taxon>
        <taxon>Hexapoda</taxon>
        <taxon>Insecta</taxon>
        <taxon>Pterygota</taxon>
        <taxon>Neoptera</taxon>
        <taxon>Endopterygota</taxon>
        <taxon>Diptera</taxon>
        <taxon>Brachycera</taxon>
        <taxon>Muscomorpha</taxon>
        <taxon>Hippoboscoidea</taxon>
        <taxon>Glossinidae</taxon>
        <taxon>Glossina</taxon>
    </lineage>
</organism>
<dbReference type="EnsemblMetazoa" id="GAUT024813-RA">
    <property type="protein sequence ID" value="GAUT024813-PA"/>
    <property type="gene ID" value="GAUT024813"/>
</dbReference>
<dbReference type="VEuPathDB" id="VectorBase:GAUT024813"/>
<dbReference type="Proteomes" id="UP000078200">
    <property type="component" value="Unassembled WGS sequence"/>
</dbReference>
<dbReference type="PANTHER" id="PTHR46599">
    <property type="entry name" value="PIGGYBAC TRANSPOSABLE ELEMENT-DERIVED PROTEIN 4"/>
    <property type="match status" value="1"/>
</dbReference>
<dbReference type="Pfam" id="PF13843">
    <property type="entry name" value="DDE_Tnp_1_7"/>
    <property type="match status" value="1"/>
</dbReference>
<evidence type="ECO:0000313" key="3">
    <source>
        <dbReference type="Proteomes" id="UP000078200"/>
    </source>
</evidence>
<dbReference type="STRING" id="7395.A0A1A9V3R1"/>
<keyword evidence="3" id="KW-1185">Reference proteome</keyword>
<dbReference type="InterPro" id="IPR029526">
    <property type="entry name" value="PGBD"/>
</dbReference>
<evidence type="ECO:0000259" key="1">
    <source>
        <dbReference type="Pfam" id="PF13843"/>
    </source>
</evidence>
<accession>A0A1A9V3R1</accession>